<evidence type="ECO:0000256" key="7">
    <source>
        <dbReference type="ARBA" id="ARBA00030237"/>
    </source>
</evidence>
<dbReference type="InterPro" id="IPR017441">
    <property type="entry name" value="Protein_kinase_ATP_BS"/>
</dbReference>
<keyword evidence="4 8" id="KW-0547">Nucleotide-binding</keyword>
<evidence type="ECO:0000256" key="5">
    <source>
        <dbReference type="ARBA" id="ARBA00022840"/>
    </source>
</evidence>
<evidence type="ECO:0000256" key="9">
    <source>
        <dbReference type="SAM" id="MobiDB-lite"/>
    </source>
</evidence>
<organism evidence="12 13">
    <name type="scientific">Neoarthrinium moseri</name>
    <dbReference type="NCBI Taxonomy" id="1658444"/>
    <lineage>
        <taxon>Eukaryota</taxon>
        <taxon>Fungi</taxon>
        <taxon>Dikarya</taxon>
        <taxon>Ascomycota</taxon>
        <taxon>Pezizomycotina</taxon>
        <taxon>Sordariomycetes</taxon>
        <taxon>Xylariomycetidae</taxon>
        <taxon>Amphisphaeriales</taxon>
        <taxon>Apiosporaceae</taxon>
        <taxon>Neoarthrinium</taxon>
    </lineage>
</organism>
<dbReference type="AlphaFoldDB" id="A0A9Q0AMN1"/>
<dbReference type="GO" id="GO:0006914">
    <property type="term" value="P:autophagy"/>
    <property type="evidence" value="ECO:0007669"/>
    <property type="project" value="UniProtKB-KW"/>
</dbReference>
<comment type="similarity">
    <text evidence="2">Belongs to the protein kinase superfamily. CAMK Ser/Thr protein kinase family. CHEK2 subfamily.</text>
</comment>
<accession>A0A9Q0AMN1</accession>
<dbReference type="InterPro" id="IPR008271">
    <property type="entry name" value="Ser/Thr_kinase_AS"/>
</dbReference>
<feature type="compositionally biased region" description="Polar residues" evidence="9">
    <location>
        <begin position="1"/>
        <end position="21"/>
    </location>
</feature>
<protein>
    <recommendedName>
        <fullName evidence="7">Autophagy-related protein 1</fullName>
    </recommendedName>
</protein>
<keyword evidence="5 8" id="KW-0067">ATP-binding</keyword>
<dbReference type="GO" id="GO:0034045">
    <property type="term" value="C:phagophore assembly site membrane"/>
    <property type="evidence" value="ECO:0007669"/>
    <property type="project" value="UniProtKB-SubCell"/>
</dbReference>
<feature type="region of interest" description="Disordered" evidence="9">
    <location>
        <begin position="942"/>
        <end position="978"/>
    </location>
</feature>
<dbReference type="InterPro" id="IPR045269">
    <property type="entry name" value="Atg1-like"/>
</dbReference>
<dbReference type="PROSITE" id="PS00107">
    <property type="entry name" value="PROTEIN_KINASE_ATP"/>
    <property type="match status" value="1"/>
</dbReference>
<sequence length="1249" mass="140606">MASQDDSQATQPGSPYPQTHLASPPSDFEPARTDSDRIPPATQNALDPRRLGKQNSGFSDEDIADIVCLLYPNTDNASREVQRIASENPYSPHIVGRYAADAVDADLYREDEARKFGRTRGVGDYAIVLKLSSTVKSPNLGFTFGRNSGRCDICFVNDPLRRLSNIHFRIYINNHGVVMLEDQSTNGTIVDDVMLKKRRDGRDGQANQTKRVLTSGTTIKILMHENAEDLAFVVRLPRRDGDADLEAAYRGNLQAYFRKLGREVDLDRTIGPGPSGPVNLFPPPFRNKRSEEDGLTTQAAMPQTEFRQPQEFRGGERYNRVNMIGKGAFAVVYKVTDKYTGEPYAAKELDKRKFIKNGVLDQKVENEMKIMQRVSHANIVQYIEHFDWDQHQFIIVMEYVPGGDLGKLIQSKGNIREPYVKIMARQLIDALGYLHDNKITHRDVKPDNILVYSTDPFIVKLTDFGLSKMIDTEQTFLKTFCGTLLYCAPEVYSEYSTYDEEGRRVRPRERRPVNKERYDHAVDVWSLGGVLFYALTGQPPFPVRNGTSYTELLHHIMTQPLDVSPLVDEQVSPNGIYFLNRMIDRRPETRATITELQNHPWLNPSATESADEISDDGLEQRASQLSLYHRSMQLQGQSIDDMASELMEPGIDLSMDLEEDKENYTFGQPAPNRLWGEVNNSAIGSSGAINEDHLNIPISASFGETEIIDPVVRDSFESEDLSTPRQNQKQQQGRLIVSSNSTIDEKSHSIAQVIASQSLGGDSGMLENLNMKSLARPAAHLRSEMSDLNTSKRKPAYDTSDEFEGPSSNLKPSFKRLKSKDEDLLDYDIDDDEEQALLALVPPAVKSESGRLIDYPVDKRVFWDAAAKETWHLDYPEMTHSQYNAFKSAAERRKEEFSPGQTPLWDVAMKWFPPTADKTEAIGPLTETRPFLRRDSRSVNFDSEWDLPPTAPVPASDDGVDSLPDTLPPEGHVPRPSLVTTSSKTLVARLTSSSGSLVKGIGISITDPVISWGRASDNTSTYPQVMEPRVPKHAFRIVLWREGYTASSNCFRPWEARSSPSSNSTRASPEPDSYAFYISTKATNGLRINNNQLPSFEPKNSKAPSRHWMKLYNGDTVVIWGDDNVNNQAKLTFECFWGGSSTWRPSDEPPTCVPEDVARKLDNTWIRAEKNLQHDRIKEEAMQAQQYRMTHMARELERSRKFEAKCAEAARVLALRNSRQSSPMSAPPVMGRTMAKLRHGSPATMHTQT</sequence>
<keyword evidence="13" id="KW-1185">Reference proteome</keyword>
<dbReference type="SMART" id="SM00240">
    <property type="entry name" value="FHA"/>
    <property type="match status" value="1"/>
</dbReference>
<evidence type="ECO:0000256" key="2">
    <source>
        <dbReference type="ARBA" id="ARBA00005575"/>
    </source>
</evidence>
<feature type="binding site" evidence="8">
    <location>
        <position position="347"/>
    </location>
    <ligand>
        <name>ATP</name>
        <dbReference type="ChEBI" id="CHEBI:30616"/>
    </ligand>
</feature>
<gene>
    <name evidence="12" type="ORF">JX265_005296</name>
</gene>
<dbReference type="FunFam" id="3.30.200.20:FF:000470">
    <property type="entry name" value="Serine/threonine-protein kinase RAD53"/>
    <property type="match status" value="1"/>
</dbReference>
<dbReference type="Pfam" id="PF00069">
    <property type="entry name" value="Pkinase"/>
    <property type="match status" value="1"/>
</dbReference>
<evidence type="ECO:0000259" key="11">
    <source>
        <dbReference type="PROSITE" id="PS50011"/>
    </source>
</evidence>
<dbReference type="InterPro" id="IPR000253">
    <property type="entry name" value="FHA_dom"/>
</dbReference>
<evidence type="ECO:0000256" key="6">
    <source>
        <dbReference type="ARBA" id="ARBA00023006"/>
    </source>
</evidence>
<dbReference type="SUPFAM" id="SSF56112">
    <property type="entry name" value="Protein kinase-like (PK-like)"/>
    <property type="match status" value="1"/>
</dbReference>
<comment type="subcellular location">
    <subcellularLocation>
        <location evidence="1">Preautophagosomal structure membrane</location>
        <topology evidence="1">Peripheral membrane protein</topology>
    </subcellularLocation>
</comment>
<dbReference type="GO" id="GO:0010506">
    <property type="term" value="P:regulation of autophagy"/>
    <property type="evidence" value="ECO:0007669"/>
    <property type="project" value="InterPro"/>
</dbReference>
<evidence type="ECO:0000313" key="12">
    <source>
        <dbReference type="EMBL" id="KAI1872416.1"/>
    </source>
</evidence>
<comment type="caution">
    <text evidence="12">The sequence shown here is derived from an EMBL/GenBank/DDBJ whole genome shotgun (WGS) entry which is preliminary data.</text>
</comment>
<dbReference type="Pfam" id="PF00498">
    <property type="entry name" value="FHA"/>
    <property type="match status" value="1"/>
</dbReference>
<dbReference type="InterPro" id="IPR011009">
    <property type="entry name" value="Kinase-like_dom_sf"/>
</dbReference>
<dbReference type="Gene3D" id="2.60.200.20">
    <property type="match status" value="1"/>
</dbReference>
<dbReference type="SMART" id="SM00220">
    <property type="entry name" value="S_TKc"/>
    <property type="match status" value="1"/>
</dbReference>
<evidence type="ECO:0000256" key="8">
    <source>
        <dbReference type="PROSITE-ProRule" id="PRU10141"/>
    </source>
</evidence>
<dbReference type="InterPro" id="IPR008984">
    <property type="entry name" value="SMAD_FHA_dom_sf"/>
</dbReference>
<evidence type="ECO:0000256" key="1">
    <source>
        <dbReference type="ARBA" id="ARBA00004623"/>
    </source>
</evidence>
<evidence type="ECO:0000259" key="10">
    <source>
        <dbReference type="PROSITE" id="PS50006"/>
    </source>
</evidence>
<dbReference type="Gene3D" id="1.10.510.10">
    <property type="entry name" value="Transferase(Phosphotransferase) domain 1"/>
    <property type="match status" value="1"/>
</dbReference>
<evidence type="ECO:0000256" key="4">
    <source>
        <dbReference type="ARBA" id="ARBA00022741"/>
    </source>
</evidence>
<evidence type="ECO:0000256" key="3">
    <source>
        <dbReference type="ARBA" id="ARBA00022448"/>
    </source>
</evidence>
<keyword evidence="6" id="KW-0072">Autophagy</keyword>
<feature type="region of interest" description="Disordered" evidence="9">
    <location>
        <begin position="782"/>
        <end position="815"/>
    </location>
</feature>
<dbReference type="SUPFAM" id="SSF49879">
    <property type="entry name" value="SMAD/FHA domain"/>
    <property type="match status" value="1"/>
</dbReference>
<dbReference type="InterPro" id="IPR000719">
    <property type="entry name" value="Prot_kinase_dom"/>
</dbReference>
<keyword evidence="3" id="KW-0813">Transport</keyword>
<dbReference type="EMBL" id="JAFIMR010000011">
    <property type="protein sequence ID" value="KAI1872416.1"/>
    <property type="molecule type" value="Genomic_DNA"/>
</dbReference>
<dbReference type="PROSITE" id="PS50011">
    <property type="entry name" value="PROTEIN_KINASE_DOM"/>
    <property type="match status" value="1"/>
</dbReference>
<dbReference type="GO" id="GO:0004674">
    <property type="term" value="F:protein serine/threonine kinase activity"/>
    <property type="evidence" value="ECO:0007669"/>
    <property type="project" value="InterPro"/>
</dbReference>
<dbReference type="PANTHER" id="PTHR24348">
    <property type="entry name" value="SERINE/THREONINE-PROTEIN KINASE UNC-51-RELATED"/>
    <property type="match status" value="1"/>
</dbReference>
<dbReference type="PROSITE" id="PS00108">
    <property type="entry name" value="PROTEIN_KINASE_ST"/>
    <property type="match status" value="1"/>
</dbReference>
<evidence type="ECO:0000313" key="13">
    <source>
        <dbReference type="Proteomes" id="UP000829685"/>
    </source>
</evidence>
<feature type="domain" description="FHA" evidence="10">
    <location>
        <begin position="142"/>
        <end position="195"/>
    </location>
</feature>
<dbReference type="Proteomes" id="UP000829685">
    <property type="component" value="Unassembled WGS sequence"/>
</dbReference>
<proteinExistence type="inferred from homology"/>
<name>A0A9Q0AMN1_9PEZI</name>
<dbReference type="GO" id="GO:0005524">
    <property type="term" value="F:ATP binding"/>
    <property type="evidence" value="ECO:0007669"/>
    <property type="project" value="UniProtKB-UniRule"/>
</dbReference>
<feature type="domain" description="Protein kinase" evidence="11">
    <location>
        <begin position="318"/>
        <end position="602"/>
    </location>
</feature>
<dbReference type="PROSITE" id="PS50006">
    <property type="entry name" value="FHA_DOMAIN"/>
    <property type="match status" value="1"/>
</dbReference>
<reference evidence="12" key="1">
    <citation type="submission" date="2021-03" db="EMBL/GenBank/DDBJ databases">
        <title>Revisited historic fungal species revealed as producer of novel bioactive compounds through whole genome sequencing and comparative genomics.</title>
        <authorList>
            <person name="Vignolle G.A."/>
            <person name="Hochenegger N."/>
            <person name="Mach R.L."/>
            <person name="Mach-Aigner A.R."/>
            <person name="Javad Rahimi M."/>
            <person name="Salim K.A."/>
            <person name="Chan C.M."/>
            <person name="Lim L.B.L."/>
            <person name="Cai F."/>
            <person name="Druzhinina I.S."/>
            <person name="U'Ren J.M."/>
            <person name="Derntl C."/>
        </authorList>
    </citation>
    <scope>NUCLEOTIDE SEQUENCE</scope>
    <source>
        <strain evidence="12">TUCIM 5799</strain>
    </source>
</reference>
<feature type="region of interest" description="Disordered" evidence="9">
    <location>
        <begin position="1"/>
        <end position="57"/>
    </location>
</feature>